<feature type="region of interest" description="Disordered" evidence="1">
    <location>
        <begin position="176"/>
        <end position="212"/>
    </location>
</feature>
<dbReference type="eggNOG" id="ENOG5033NWP">
    <property type="taxonomic scope" value="Bacteria"/>
</dbReference>
<gene>
    <name evidence="2" type="ordered locus">Tph_c23610</name>
</gene>
<evidence type="ECO:0000313" key="2">
    <source>
        <dbReference type="EMBL" id="AFV12551.1"/>
    </source>
</evidence>
<feature type="region of interest" description="Disordered" evidence="1">
    <location>
        <begin position="87"/>
        <end position="107"/>
    </location>
</feature>
<dbReference type="HOGENOM" id="CLU_1299241_0_0_9"/>
<organism evidence="2 3">
    <name type="scientific">Thermacetogenium phaeum (strain ATCC BAA-254 / DSM 26808 / PB)</name>
    <dbReference type="NCBI Taxonomy" id="1089553"/>
    <lineage>
        <taxon>Bacteria</taxon>
        <taxon>Bacillati</taxon>
        <taxon>Bacillota</taxon>
        <taxon>Clostridia</taxon>
        <taxon>Thermoanaerobacterales</taxon>
        <taxon>Thermoanaerobacteraceae</taxon>
        <taxon>Thermacetogenium</taxon>
    </lineage>
</organism>
<dbReference type="EMBL" id="CP003732">
    <property type="protein sequence ID" value="AFV12551.1"/>
    <property type="molecule type" value="Genomic_DNA"/>
</dbReference>
<feature type="region of interest" description="Disordered" evidence="1">
    <location>
        <begin position="29"/>
        <end position="54"/>
    </location>
</feature>
<dbReference type="RefSeq" id="WP_015051416.1">
    <property type="nucleotide sequence ID" value="NC_018870.1"/>
</dbReference>
<dbReference type="AlphaFoldDB" id="K4LHR5"/>
<reference evidence="2 3" key="1">
    <citation type="journal article" date="2012" name="BMC Genomics">
        <title>Genome-guided analysis of physiological and morphological traits of the fermentative acetate oxidizer Thermacetogenium phaeum.</title>
        <authorList>
            <person name="Oehler D."/>
            <person name="Poehlein A."/>
            <person name="Leimbach A."/>
            <person name="Muller N."/>
            <person name="Daniel R."/>
            <person name="Gottschalk G."/>
            <person name="Schink B."/>
        </authorList>
    </citation>
    <scope>NUCLEOTIDE SEQUENCE [LARGE SCALE GENOMIC DNA]</scope>
    <source>
        <strain evidence="3">ATCC BAA-254 / DSM 26808 / PB</strain>
    </source>
</reference>
<dbReference type="PROSITE" id="PS51257">
    <property type="entry name" value="PROKAR_LIPOPROTEIN"/>
    <property type="match status" value="1"/>
</dbReference>
<dbReference type="KEGG" id="tpz:Tph_c23610"/>
<accession>K4LHR5</accession>
<sequence>MKNNRIASFNSLLLILIFLLFSMSTMSCSSGTENQQTEGQTQSKAESLVTSENIDVPREKPDLIGKVKDIVGNEVTVYKVEIAEATEQETQENSQGTVADETNQNSQDLRRANRSFDLKVTEETETFIIPVGTPIVTMQRGTNEIKTVALTEIKKDELLRVWKKNNTVIFVQVMSGSSERSTNQNGEATDRKGGAEGPPGGPPLGLPLGGPQ</sequence>
<dbReference type="Proteomes" id="UP000000467">
    <property type="component" value="Chromosome"/>
</dbReference>
<protein>
    <submittedName>
        <fullName evidence="2">Uncharacterized protein</fullName>
    </submittedName>
</protein>
<dbReference type="STRING" id="1089553.Tph_c23610"/>
<feature type="compositionally biased region" description="Polar residues" evidence="1">
    <location>
        <begin position="176"/>
        <end position="187"/>
    </location>
</feature>
<proteinExistence type="predicted"/>
<feature type="compositionally biased region" description="Polar residues" evidence="1">
    <location>
        <begin position="43"/>
        <end position="53"/>
    </location>
</feature>
<evidence type="ECO:0000313" key="3">
    <source>
        <dbReference type="Proteomes" id="UP000000467"/>
    </source>
</evidence>
<keyword evidence="3" id="KW-1185">Reference proteome</keyword>
<dbReference type="OrthoDB" id="1787414at2"/>
<feature type="compositionally biased region" description="Low complexity" evidence="1">
    <location>
        <begin position="31"/>
        <end position="42"/>
    </location>
</feature>
<evidence type="ECO:0000256" key="1">
    <source>
        <dbReference type="SAM" id="MobiDB-lite"/>
    </source>
</evidence>
<name>K4LHR5_THEPS</name>
<feature type="compositionally biased region" description="Polar residues" evidence="1">
    <location>
        <begin position="93"/>
        <end position="107"/>
    </location>
</feature>